<feature type="domain" description="CRAL-TRIO" evidence="1">
    <location>
        <begin position="71"/>
        <end position="228"/>
    </location>
</feature>
<dbReference type="Pfam" id="PF00650">
    <property type="entry name" value="CRAL_TRIO"/>
    <property type="match status" value="1"/>
</dbReference>
<dbReference type="Gene3D" id="3.40.525.10">
    <property type="entry name" value="CRAL-TRIO lipid binding domain"/>
    <property type="match status" value="1"/>
</dbReference>
<dbReference type="InterPro" id="IPR001251">
    <property type="entry name" value="CRAL-TRIO_dom"/>
</dbReference>
<dbReference type="SUPFAM" id="SSF52087">
    <property type="entry name" value="CRAL/TRIO domain"/>
    <property type="match status" value="1"/>
</dbReference>
<dbReference type="InterPro" id="IPR036865">
    <property type="entry name" value="CRAL-TRIO_dom_sf"/>
</dbReference>
<gene>
    <name evidence="2" type="ORF">WJX75_006015</name>
</gene>
<dbReference type="PROSITE" id="PS50191">
    <property type="entry name" value="CRAL_TRIO"/>
    <property type="match status" value="1"/>
</dbReference>
<dbReference type="EMBL" id="JALJOT010000001">
    <property type="protein sequence ID" value="KAK9918690.1"/>
    <property type="molecule type" value="Genomic_DNA"/>
</dbReference>
<reference evidence="2 3" key="1">
    <citation type="journal article" date="2024" name="Nat. Commun.">
        <title>Phylogenomics reveals the evolutionary origins of lichenization in chlorophyte algae.</title>
        <authorList>
            <person name="Puginier C."/>
            <person name="Libourel C."/>
            <person name="Otte J."/>
            <person name="Skaloud P."/>
            <person name="Haon M."/>
            <person name="Grisel S."/>
            <person name="Petersen M."/>
            <person name="Berrin J.G."/>
            <person name="Delaux P.M."/>
            <person name="Dal Grande F."/>
            <person name="Keller J."/>
        </authorList>
    </citation>
    <scope>NUCLEOTIDE SEQUENCE [LARGE SCALE GENOMIC DNA]</scope>
    <source>
        <strain evidence="2 3">SAG 216-7</strain>
    </source>
</reference>
<protein>
    <recommendedName>
        <fullName evidence="1">CRAL-TRIO domain-containing protein</fullName>
    </recommendedName>
</protein>
<dbReference type="InterPro" id="IPR052578">
    <property type="entry name" value="PI_Transfer_CRAL-TRIO"/>
</dbReference>
<evidence type="ECO:0000313" key="2">
    <source>
        <dbReference type="EMBL" id="KAK9918690.1"/>
    </source>
</evidence>
<dbReference type="CDD" id="cd00170">
    <property type="entry name" value="SEC14"/>
    <property type="match status" value="1"/>
</dbReference>
<dbReference type="Proteomes" id="UP001491310">
    <property type="component" value="Unassembled WGS sequence"/>
</dbReference>
<proteinExistence type="predicted"/>
<dbReference type="SMART" id="SM00516">
    <property type="entry name" value="SEC14"/>
    <property type="match status" value="1"/>
</dbReference>
<dbReference type="InterPro" id="IPR036273">
    <property type="entry name" value="CRAL/TRIO_N_dom_sf"/>
</dbReference>
<dbReference type="PANTHER" id="PTHR45824:SF29">
    <property type="entry name" value="GH16843P"/>
    <property type="match status" value="1"/>
</dbReference>
<dbReference type="PANTHER" id="PTHR45824">
    <property type="entry name" value="GH16843P"/>
    <property type="match status" value="1"/>
</dbReference>
<evidence type="ECO:0000259" key="1">
    <source>
        <dbReference type="PROSITE" id="PS50191"/>
    </source>
</evidence>
<keyword evidence="3" id="KW-1185">Reference proteome</keyword>
<evidence type="ECO:0000313" key="3">
    <source>
        <dbReference type="Proteomes" id="UP001491310"/>
    </source>
</evidence>
<accession>A0ABR2Z3Z8</accession>
<dbReference type="SUPFAM" id="SSF46938">
    <property type="entry name" value="CRAL/TRIO N-terminal domain"/>
    <property type="match status" value="1"/>
</dbReference>
<sequence>MATVRSRLSPELSQRCSDQTVNQFLRAADGNVTQAEKRLKETLQWRESERVENISCLACEKDSRSHYMHPVGFDRWGRPVIYSCLALAGNRSVEDNRLHMVATFEQAISMMKAPVEQWVWVSDFYGFGFGDLNPQIANTFLELSAKHYPERLGAFMVVGAPSIFNGLWSVLQPLVDSVTRKKIHMLSYDVTSQKPSGLEQTFAEFFEPELAQWLLIEMEQNRKKKLAASKVYPYGKLSESHDGAVVEGHDLRGTSGILSALKLQN</sequence>
<comment type="caution">
    <text evidence="2">The sequence shown here is derived from an EMBL/GenBank/DDBJ whole genome shotgun (WGS) entry which is preliminary data.</text>
</comment>
<name>A0ABR2Z3Z8_9CHLO</name>
<organism evidence="2 3">
    <name type="scientific">Coccomyxa subellipsoidea</name>
    <dbReference type="NCBI Taxonomy" id="248742"/>
    <lineage>
        <taxon>Eukaryota</taxon>
        <taxon>Viridiplantae</taxon>
        <taxon>Chlorophyta</taxon>
        <taxon>core chlorophytes</taxon>
        <taxon>Trebouxiophyceae</taxon>
        <taxon>Trebouxiophyceae incertae sedis</taxon>
        <taxon>Coccomyxaceae</taxon>
        <taxon>Coccomyxa</taxon>
    </lineage>
</organism>